<name>A0ABS4V7W7_9ACTN</name>
<proteinExistence type="predicted"/>
<evidence type="ECO:0000313" key="1">
    <source>
        <dbReference type="EMBL" id="MBP2360004.1"/>
    </source>
</evidence>
<dbReference type="GeneID" id="97343897"/>
<dbReference type="EMBL" id="JAGINS010000001">
    <property type="protein sequence ID" value="MBP2360004.1"/>
    <property type="molecule type" value="Genomic_DNA"/>
</dbReference>
<sequence length="55" mass="5639">MPVVLFIIERYLEWKFGAASTVAFALLLGGTKSGSSQITTAGAVLLAVVVVGTAL</sequence>
<comment type="caution">
    <text evidence="1">The sequence shown here is derived from an EMBL/GenBank/DDBJ whole genome shotgun (WGS) entry which is preliminary data.</text>
</comment>
<gene>
    <name evidence="1" type="ORF">JOF59_002404</name>
</gene>
<evidence type="ECO:0000313" key="2">
    <source>
        <dbReference type="Proteomes" id="UP001519311"/>
    </source>
</evidence>
<protein>
    <submittedName>
        <fullName evidence="1">Uncharacterized protein</fullName>
    </submittedName>
</protein>
<reference evidence="1 2" key="1">
    <citation type="submission" date="2021-03" db="EMBL/GenBank/DDBJ databases">
        <title>Sequencing the genomes of 1000 actinobacteria strains.</title>
        <authorList>
            <person name="Klenk H.-P."/>
        </authorList>
    </citation>
    <scope>NUCLEOTIDE SEQUENCE [LARGE SCALE GENOMIC DNA]</scope>
    <source>
        <strain evidence="1 2">DSM 40843</strain>
    </source>
</reference>
<accession>A0ABS4V7W7</accession>
<dbReference type="Proteomes" id="UP001519311">
    <property type="component" value="Unassembled WGS sequence"/>
</dbReference>
<organism evidence="1 2">
    <name type="scientific">Streptomyces clavifer</name>
    <dbReference type="NCBI Taxonomy" id="68188"/>
    <lineage>
        <taxon>Bacteria</taxon>
        <taxon>Bacillati</taxon>
        <taxon>Actinomycetota</taxon>
        <taxon>Actinomycetes</taxon>
        <taxon>Kitasatosporales</taxon>
        <taxon>Streptomycetaceae</taxon>
        <taxon>Streptomyces</taxon>
    </lineage>
</organism>
<dbReference type="RefSeq" id="WP_164494141.1">
    <property type="nucleotide sequence ID" value="NZ_BMWJ01000019.1"/>
</dbReference>
<keyword evidence="2" id="KW-1185">Reference proteome</keyword>